<comment type="caution">
    <text evidence="1">The sequence shown here is derived from an EMBL/GenBank/DDBJ whole genome shotgun (WGS) entry which is preliminary data.</text>
</comment>
<sequence length="64" mass="7290">MHPSDSGLKLVFSEKKYYTKYLYNNFTIQGKPKLQGVVTITIKGGVVASAGQYFERKYEINVLK</sequence>
<keyword evidence="2" id="KW-1185">Reference proteome</keyword>
<gene>
    <name evidence="1" type="ORF">GJV78_15355</name>
</gene>
<proteinExistence type="predicted"/>
<accession>A0A6L6IPJ0</accession>
<name>A0A6L6IPJ0_9ENTR</name>
<dbReference type="Proteomes" id="UP000477739">
    <property type="component" value="Unassembled WGS sequence"/>
</dbReference>
<dbReference type="EMBL" id="WMJZ01000021">
    <property type="protein sequence ID" value="MTH47608.1"/>
    <property type="molecule type" value="Genomic_DNA"/>
</dbReference>
<dbReference type="AlphaFoldDB" id="A0A6L6IPJ0"/>
<protein>
    <submittedName>
        <fullName evidence="1">Uncharacterized protein</fullName>
    </submittedName>
</protein>
<evidence type="ECO:0000313" key="1">
    <source>
        <dbReference type="EMBL" id="MTH47608.1"/>
    </source>
</evidence>
<organism evidence="1 2">
    <name type="scientific">Intestinirhabdus alba</name>
    <dbReference type="NCBI Taxonomy" id="2899544"/>
    <lineage>
        <taxon>Bacteria</taxon>
        <taxon>Pseudomonadati</taxon>
        <taxon>Pseudomonadota</taxon>
        <taxon>Gammaproteobacteria</taxon>
        <taxon>Enterobacterales</taxon>
        <taxon>Enterobacteriaceae</taxon>
        <taxon>Intestinirhabdus</taxon>
    </lineage>
</organism>
<reference evidence="1 2" key="1">
    <citation type="submission" date="2019-11" db="EMBL/GenBank/DDBJ databases">
        <title>Escherichia alba sp. nov. isolated from the gut of plastic-eating superworms Zophobas atratus.</title>
        <authorList>
            <person name="Yang Y."/>
        </authorList>
    </citation>
    <scope>NUCLEOTIDE SEQUENCE [LARGE SCALE GENOMIC DNA]</scope>
    <source>
        <strain evidence="2">BIT-B35</strain>
    </source>
</reference>
<evidence type="ECO:0000313" key="2">
    <source>
        <dbReference type="Proteomes" id="UP000477739"/>
    </source>
</evidence>